<feature type="domain" description="DUF3074" evidence="2">
    <location>
        <begin position="113"/>
        <end position="365"/>
    </location>
</feature>
<name>A0AAI8VSM2_9PEZI</name>
<proteinExistence type="predicted"/>
<feature type="region of interest" description="Disordered" evidence="1">
    <location>
        <begin position="493"/>
        <end position="636"/>
    </location>
</feature>
<feature type="region of interest" description="Disordered" evidence="1">
    <location>
        <begin position="289"/>
        <end position="321"/>
    </location>
</feature>
<dbReference type="InterPro" id="IPR023393">
    <property type="entry name" value="START-like_dom_sf"/>
</dbReference>
<gene>
    <name evidence="3" type="ORF">KHLLAP_LOCUS10351</name>
</gene>
<dbReference type="PANTHER" id="PTHR40370">
    <property type="entry name" value="EXPRESSED PROTEIN"/>
    <property type="match status" value="1"/>
</dbReference>
<dbReference type="Pfam" id="PF11274">
    <property type="entry name" value="DUF3074"/>
    <property type="match status" value="1"/>
</dbReference>
<organism evidence="3 4">
    <name type="scientific">Anthostomella pinea</name>
    <dbReference type="NCBI Taxonomy" id="933095"/>
    <lineage>
        <taxon>Eukaryota</taxon>
        <taxon>Fungi</taxon>
        <taxon>Dikarya</taxon>
        <taxon>Ascomycota</taxon>
        <taxon>Pezizomycotina</taxon>
        <taxon>Sordariomycetes</taxon>
        <taxon>Xylariomycetidae</taxon>
        <taxon>Xylariales</taxon>
        <taxon>Xylariaceae</taxon>
        <taxon>Anthostomella</taxon>
    </lineage>
</organism>
<sequence length="707" mass="76922">MTGTHSAFEALGPVTWDHVAQQDLKAFLTDTFGEAQCLVDSIPASLSAAEQEKGRPRSATNSRLPSLPNRTRNSSDRVEKLRKEWKEVKVNSKENPLGVHVYKLSAKDGKGAWFARRSVHEGLTFEKWKLGMQREFAESMKVQGKPGDGNIRGIGADKRVVDQTVDGCGKMEVYQLSAQFPGPTTPRDFVTLFLSSDSAIASPTQDGQGQPRYFMVVSKPCVHSECPQRQGFIRGQYESVEFIREIKVEKPLRKVRSSVNLSNEEEAAAANNVGDDIGQEAAIRSAHQAAVTGSPNKGGEGRRRGNTISHAGTENREEAVEDCDTKIEWAMVTRSDPGGSVPRFMIERGTPGGIAGDANKFLKWVSSKSLGDFTESGHDDTKLKREATHAEAEAAEKNVPAADPTSNVINDPSTKRRSSSAQEQEEEVEAPGGFYGMIAGALGAAASAAAEAAASRLPVAFGSVLGGDTESGLSTELSDDSSSIHSFHSLEGAEDDISSAKPSDSDHRTPSPTNGGGTTGSTHSSEFTTAQSTSSPSQHEKDLRKVENRKRKMEEKLQRAQERARSKHGGDSQRDETAVQKLHEKHVRDIAKQEAKYQRNMQKLEAKRAHDEKKAEQRRRKQAEREEKNNLSMELEKAHAERDLARKQIDILKEQVGELQSQNTMLVARLGREGISVDGGLSDGSSTKSAFGGPKRVNTEPVNGVKA</sequence>
<protein>
    <submittedName>
        <fullName evidence="3">Uu.00g057830.m01.CDS01</fullName>
    </submittedName>
</protein>
<dbReference type="InterPro" id="IPR024500">
    <property type="entry name" value="DUF3074"/>
</dbReference>
<reference evidence="3" key="1">
    <citation type="submission" date="2023-10" db="EMBL/GenBank/DDBJ databases">
        <authorList>
            <person name="Hackl T."/>
        </authorList>
    </citation>
    <scope>NUCLEOTIDE SEQUENCE</scope>
</reference>
<feature type="compositionally biased region" description="Basic and acidic residues" evidence="1">
    <location>
        <begin position="623"/>
        <end position="636"/>
    </location>
</feature>
<evidence type="ECO:0000313" key="3">
    <source>
        <dbReference type="EMBL" id="CAJ2509883.1"/>
    </source>
</evidence>
<accession>A0AAI8VSM2</accession>
<dbReference type="Gene3D" id="3.30.530.20">
    <property type="match status" value="1"/>
</dbReference>
<dbReference type="SUPFAM" id="SSF55961">
    <property type="entry name" value="Bet v1-like"/>
    <property type="match status" value="1"/>
</dbReference>
<evidence type="ECO:0000259" key="2">
    <source>
        <dbReference type="Pfam" id="PF11274"/>
    </source>
</evidence>
<evidence type="ECO:0000256" key="1">
    <source>
        <dbReference type="SAM" id="MobiDB-lite"/>
    </source>
</evidence>
<dbReference type="Proteomes" id="UP001295740">
    <property type="component" value="Unassembled WGS sequence"/>
</dbReference>
<feature type="compositionally biased region" description="Low complexity" evidence="1">
    <location>
        <begin position="520"/>
        <end position="529"/>
    </location>
</feature>
<feature type="region of interest" description="Disordered" evidence="1">
    <location>
        <begin position="676"/>
        <end position="707"/>
    </location>
</feature>
<feature type="region of interest" description="Disordered" evidence="1">
    <location>
        <begin position="48"/>
        <end position="77"/>
    </location>
</feature>
<feature type="region of interest" description="Disordered" evidence="1">
    <location>
        <begin position="387"/>
        <end position="428"/>
    </location>
</feature>
<feature type="compositionally biased region" description="Basic and acidic residues" evidence="1">
    <location>
        <begin position="538"/>
        <end position="615"/>
    </location>
</feature>
<keyword evidence="4" id="KW-1185">Reference proteome</keyword>
<dbReference type="PANTHER" id="PTHR40370:SF1">
    <property type="entry name" value="DUF3074 DOMAIN-CONTAINING PROTEIN"/>
    <property type="match status" value="1"/>
</dbReference>
<feature type="compositionally biased region" description="Polar residues" evidence="1">
    <location>
        <begin position="58"/>
        <end position="72"/>
    </location>
</feature>
<comment type="caution">
    <text evidence="3">The sequence shown here is derived from an EMBL/GenBank/DDBJ whole genome shotgun (WGS) entry which is preliminary data.</text>
</comment>
<evidence type="ECO:0000313" key="4">
    <source>
        <dbReference type="Proteomes" id="UP001295740"/>
    </source>
</evidence>
<dbReference type="AlphaFoldDB" id="A0AAI8VSM2"/>
<feature type="compositionally biased region" description="Basic and acidic residues" evidence="1">
    <location>
        <begin position="387"/>
        <end position="396"/>
    </location>
</feature>
<dbReference type="EMBL" id="CAUWAG010000013">
    <property type="protein sequence ID" value="CAJ2509883.1"/>
    <property type="molecule type" value="Genomic_DNA"/>
</dbReference>